<dbReference type="RefSeq" id="XP_013923117.1">
    <property type="nucleotide sequence ID" value="XM_014067642.1"/>
</dbReference>
<dbReference type="OrthoDB" id="10254663at2759"/>
<evidence type="ECO:0000256" key="1">
    <source>
        <dbReference type="ARBA" id="ARBA00004114"/>
    </source>
</evidence>
<keyword evidence="3" id="KW-0206">Cytoskeleton</keyword>
<dbReference type="InterPro" id="IPR051877">
    <property type="entry name" value="Centriole_BasalBody_StrucProt"/>
</dbReference>
<dbReference type="PANTHER" id="PTHR20544">
    <property type="entry name" value="CENTROSOMAL PROTEIN CEP135"/>
    <property type="match status" value="1"/>
</dbReference>
<comment type="subcellular location">
    <subcellularLocation>
        <location evidence="1">Cytoplasm</location>
        <location evidence="1">Cytoskeleton</location>
        <location evidence="1">Microtubule organizing center</location>
        <location evidence="1">Centrosome</location>
        <location evidence="1">Centriole</location>
    </subcellularLocation>
</comment>
<dbReference type="Proteomes" id="UP000504617">
    <property type="component" value="Unplaced"/>
</dbReference>
<dbReference type="GeneID" id="106549887"/>
<keyword evidence="5" id="KW-0175">Coiled coil</keyword>
<accession>A0A6I9YG14</accession>
<evidence type="ECO:0000256" key="4">
    <source>
        <dbReference type="ARBA" id="ARBA00038123"/>
    </source>
</evidence>
<feature type="coiled-coil region" evidence="5">
    <location>
        <begin position="67"/>
        <end position="129"/>
    </location>
</feature>
<evidence type="ECO:0000256" key="5">
    <source>
        <dbReference type="SAM" id="Coils"/>
    </source>
</evidence>
<sequence length="162" mass="18904">MVSKALKAITMKLELHLNIYWEPIYFFSLKVELRDNEIERLGLALDGGRSHDVISLEAKSRSNEKIIDHLNLQVEFLQQTNKDLEKRIEDLLDSRQNMTSEVAHLSNKNEELCQELTEIDHLAQQLERHKEIVLETADKEIGEAKVGKFRELLEHQEYVPIT</sequence>
<name>A0A6I9YG14_9SAUR</name>
<organism evidence="6 7">
    <name type="scientific">Thamnophis sirtalis</name>
    <dbReference type="NCBI Taxonomy" id="35019"/>
    <lineage>
        <taxon>Eukaryota</taxon>
        <taxon>Metazoa</taxon>
        <taxon>Chordata</taxon>
        <taxon>Craniata</taxon>
        <taxon>Vertebrata</taxon>
        <taxon>Euteleostomi</taxon>
        <taxon>Lepidosauria</taxon>
        <taxon>Squamata</taxon>
        <taxon>Bifurcata</taxon>
        <taxon>Unidentata</taxon>
        <taxon>Episquamata</taxon>
        <taxon>Toxicofera</taxon>
        <taxon>Serpentes</taxon>
        <taxon>Colubroidea</taxon>
        <taxon>Colubridae</taxon>
        <taxon>Natricinae</taxon>
        <taxon>Thamnophis</taxon>
    </lineage>
</organism>
<dbReference type="GO" id="GO:0005814">
    <property type="term" value="C:centriole"/>
    <property type="evidence" value="ECO:0007669"/>
    <property type="project" value="UniProtKB-SubCell"/>
</dbReference>
<proteinExistence type="inferred from homology"/>
<dbReference type="AlphaFoldDB" id="A0A6I9YG14"/>
<dbReference type="KEGG" id="tsr:106549887"/>
<dbReference type="PANTHER" id="PTHR20544:SF0">
    <property type="entry name" value="NUCLEOPROTEIN TPR_MLP1 DOMAIN-CONTAINING PROTEIN"/>
    <property type="match status" value="1"/>
</dbReference>
<evidence type="ECO:0000256" key="2">
    <source>
        <dbReference type="ARBA" id="ARBA00022490"/>
    </source>
</evidence>
<keyword evidence="6" id="KW-1185">Reference proteome</keyword>
<evidence type="ECO:0000256" key="3">
    <source>
        <dbReference type="ARBA" id="ARBA00023212"/>
    </source>
</evidence>
<gene>
    <name evidence="7" type="primary">LOC106549887</name>
</gene>
<evidence type="ECO:0000313" key="7">
    <source>
        <dbReference type="RefSeq" id="XP_013923117.1"/>
    </source>
</evidence>
<evidence type="ECO:0000313" key="6">
    <source>
        <dbReference type="Proteomes" id="UP000504617"/>
    </source>
</evidence>
<protein>
    <submittedName>
        <fullName evidence="7">Centrosomal protein of 135 kDa-like</fullName>
    </submittedName>
</protein>
<comment type="similarity">
    <text evidence="4">Belongs to the CEP135/TSGA10 family.</text>
</comment>
<reference evidence="7" key="1">
    <citation type="submission" date="2025-08" db="UniProtKB">
        <authorList>
            <consortium name="RefSeq"/>
        </authorList>
    </citation>
    <scope>IDENTIFICATION</scope>
    <source>
        <tissue evidence="7">Skeletal muscle</tissue>
    </source>
</reference>
<keyword evidence="2" id="KW-0963">Cytoplasm</keyword>